<dbReference type="EMBL" id="FMZO01000029">
    <property type="protein sequence ID" value="SDE25152.1"/>
    <property type="molecule type" value="Genomic_DNA"/>
</dbReference>
<name>A0A1G7BDW3_NIADE</name>
<keyword evidence="2" id="KW-1185">Reference proteome</keyword>
<sequence length="217" mass="24758">MTLNDIFQTYSLSASDIDRLSKEARDTSIDCGRKGVNGQLSSGTWNLFDEISDKVWYSSMANAQKILLGFQLYEIFPGYYHFLTPFYHGIKNKEIANPGEKEMIWKRFMKYLASESYYADPVGYFLWVEFFEDETTVRDTWQGLVNNYASKKSLLCLLGHAGPVPFDLKEQKIIPPFLHTSLTTGIPPKAGAEGFPWLHSHAIQKEVVQSAPYRHGP</sequence>
<dbReference type="Proteomes" id="UP000198757">
    <property type="component" value="Unassembled WGS sequence"/>
</dbReference>
<evidence type="ECO:0000313" key="2">
    <source>
        <dbReference type="Proteomes" id="UP000198757"/>
    </source>
</evidence>
<organism evidence="1 2">
    <name type="scientific">Niabella drilacis (strain DSM 25811 / CCM 8410 / CCUG 62505 / LMG 26954 / E90)</name>
    <dbReference type="NCBI Taxonomy" id="1285928"/>
    <lineage>
        <taxon>Bacteria</taxon>
        <taxon>Pseudomonadati</taxon>
        <taxon>Bacteroidota</taxon>
        <taxon>Chitinophagia</taxon>
        <taxon>Chitinophagales</taxon>
        <taxon>Chitinophagaceae</taxon>
        <taxon>Niabella</taxon>
    </lineage>
</organism>
<accession>A0A1G7BDW3</accession>
<reference evidence="2" key="1">
    <citation type="submission" date="2016-10" db="EMBL/GenBank/DDBJ databases">
        <authorList>
            <person name="Varghese N."/>
            <person name="Submissions S."/>
        </authorList>
    </citation>
    <scope>NUCLEOTIDE SEQUENCE [LARGE SCALE GENOMIC DNA]</scope>
    <source>
        <strain evidence="2">DSM 25811 / CCM 8410 / LMG 26954 / E90</strain>
    </source>
</reference>
<dbReference type="AlphaFoldDB" id="A0A1G7BDW3"/>
<protein>
    <submittedName>
        <fullName evidence="1">Uncharacterized protein</fullName>
    </submittedName>
</protein>
<gene>
    <name evidence="1" type="ORF">SAMN04487894_12916</name>
</gene>
<dbReference type="STRING" id="1285928.SAMN04487894_12916"/>
<evidence type="ECO:0000313" key="1">
    <source>
        <dbReference type="EMBL" id="SDE25152.1"/>
    </source>
</evidence>
<proteinExistence type="predicted"/>